<evidence type="ECO:0000313" key="9">
    <source>
        <dbReference type="EMBL" id="SVB83345.1"/>
    </source>
</evidence>
<organism evidence="9">
    <name type="scientific">marine metagenome</name>
    <dbReference type="NCBI Taxonomy" id="408172"/>
    <lineage>
        <taxon>unclassified sequences</taxon>
        <taxon>metagenomes</taxon>
        <taxon>ecological metagenomes</taxon>
    </lineage>
</organism>
<feature type="domain" description="Glycosyltransferase 2-like" evidence="8">
    <location>
        <begin position="6"/>
        <end position="143"/>
    </location>
</feature>
<reference evidence="9" key="1">
    <citation type="submission" date="2018-05" db="EMBL/GenBank/DDBJ databases">
        <authorList>
            <person name="Lanie J.A."/>
            <person name="Ng W.-L."/>
            <person name="Kazmierczak K.M."/>
            <person name="Andrzejewski T.M."/>
            <person name="Davidsen T.M."/>
            <person name="Wayne K.J."/>
            <person name="Tettelin H."/>
            <person name="Glass J.I."/>
            <person name="Rusch D."/>
            <person name="Podicherti R."/>
            <person name="Tsui H.-C.T."/>
            <person name="Winkler M.E."/>
        </authorList>
    </citation>
    <scope>NUCLEOTIDE SEQUENCE</scope>
</reference>
<feature type="non-terminal residue" evidence="9">
    <location>
        <position position="1"/>
    </location>
</feature>
<gene>
    <name evidence="9" type="ORF">METZ01_LOCUS236199</name>
</gene>
<dbReference type="EMBL" id="UINC01059674">
    <property type="protein sequence ID" value="SVB83345.1"/>
    <property type="molecule type" value="Genomic_DNA"/>
</dbReference>
<feature type="transmembrane region" description="Helical" evidence="7">
    <location>
        <begin position="235"/>
        <end position="265"/>
    </location>
</feature>
<evidence type="ECO:0000256" key="7">
    <source>
        <dbReference type="SAM" id="Phobius"/>
    </source>
</evidence>
<dbReference type="InterPro" id="IPR029044">
    <property type="entry name" value="Nucleotide-diphossugar_trans"/>
</dbReference>
<dbReference type="Pfam" id="PF00535">
    <property type="entry name" value="Glycos_transf_2"/>
    <property type="match status" value="1"/>
</dbReference>
<dbReference type="GO" id="GO:0005886">
    <property type="term" value="C:plasma membrane"/>
    <property type="evidence" value="ECO:0007669"/>
    <property type="project" value="TreeGrafter"/>
</dbReference>
<dbReference type="PANTHER" id="PTHR48090:SF1">
    <property type="entry name" value="PROPHAGE BACTOPRENOL GLUCOSYL TRANSFERASE HOMOLOG"/>
    <property type="match status" value="1"/>
</dbReference>
<dbReference type="AlphaFoldDB" id="A0A382H899"/>
<keyword evidence="4 7" id="KW-0812">Transmembrane</keyword>
<keyword evidence="6 7" id="KW-0472">Membrane</keyword>
<dbReference type="GO" id="GO:0016757">
    <property type="term" value="F:glycosyltransferase activity"/>
    <property type="evidence" value="ECO:0007669"/>
    <property type="project" value="UniProtKB-KW"/>
</dbReference>
<evidence type="ECO:0000256" key="5">
    <source>
        <dbReference type="ARBA" id="ARBA00022989"/>
    </source>
</evidence>
<sequence>VKKFKILIPLYNDWKSVSKLLNEIDSQTNNWDAEVSIIIVNDASTEKKSGLESIFKKIKSVKILNMKKNQVHQRCIAVGLKYICENEDFDRVIIMDADGEDRPEELNDFFKKAKENPNMTITGNRFKRSEGFVFKVLYEAHKLLTLIFTGKLIKFGNFSCLPKNHVQQLVQKPYLWNSYSSSVVRTIDERTFIPSTRGTRYVLPSKMNFFALIFHSLSIISVFRNAVIIRSVIYLLVYLFLIFNNISVITLFPILLLLVFLFIILKITTRADMDGFNKSLDNIGSVDVLGSSNSR</sequence>
<keyword evidence="5 7" id="KW-1133">Transmembrane helix</keyword>
<comment type="subcellular location">
    <subcellularLocation>
        <location evidence="1">Membrane</location>
        <topology evidence="1">Multi-pass membrane protein</topology>
    </subcellularLocation>
</comment>
<feature type="transmembrane region" description="Helical" evidence="7">
    <location>
        <begin position="209"/>
        <end position="229"/>
    </location>
</feature>
<dbReference type="InterPro" id="IPR001173">
    <property type="entry name" value="Glyco_trans_2-like"/>
</dbReference>
<evidence type="ECO:0000256" key="4">
    <source>
        <dbReference type="ARBA" id="ARBA00022692"/>
    </source>
</evidence>
<evidence type="ECO:0000256" key="2">
    <source>
        <dbReference type="ARBA" id="ARBA00022676"/>
    </source>
</evidence>
<dbReference type="PANTHER" id="PTHR48090">
    <property type="entry name" value="UNDECAPRENYL-PHOSPHATE 4-DEOXY-4-FORMAMIDO-L-ARABINOSE TRANSFERASE-RELATED"/>
    <property type="match status" value="1"/>
</dbReference>
<evidence type="ECO:0000256" key="6">
    <source>
        <dbReference type="ARBA" id="ARBA00023136"/>
    </source>
</evidence>
<evidence type="ECO:0000259" key="8">
    <source>
        <dbReference type="Pfam" id="PF00535"/>
    </source>
</evidence>
<protein>
    <recommendedName>
        <fullName evidence="8">Glycosyltransferase 2-like domain-containing protein</fullName>
    </recommendedName>
</protein>
<dbReference type="InterPro" id="IPR050256">
    <property type="entry name" value="Glycosyltransferase_2"/>
</dbReference>
<keyword evidence="2" id="KW-0328">Glycosyltransferase</keyword>
<keyword evidence="3" id="KW-0808">Transferase</keyword>
<name>A0A382H899_9ZZZZ</name>
<dbReference type="Gene3D" id="3.90.550.10">
    <property type="entry name" value="Spore Coat Polysaccharide Biosynthesis Protein SpsA, Chain A"/>
    <property type="match status" value="1"/>
</dbReference>
<proteinExistence type="predicted"/>
<accession>A0A382H899</accession>
<evidence type="ECO:0000256" key="1">
    <source>
        <dbReference type="ARBA" id="ARBA00004141"/>
    </source>
</evidence>
<evidence type="ECO:0000256" key="3">
    <source>
        <dbReference type="ARBA" id="ARBA00022679"/>
    </source>
</evidence>
<dbReference type="SUPFAM" id="SSF53448">
    <property type="entry name" value="Nucleotide-diphospho-sugar transferases"/>
    <property type="match status" value="1"/>
</dbReference>